<gene>
    <name evidence="2" type="ORF">NCTC12121_00408</name>
</gene>
<name>A0A376D9A3_9GAMM</name>
<evidence type="ECO:0000313" key="2">
    <source>
        <dbReference type="EMBL" id="STC83881.1"/>
    </source>
</evidence>
<dbReference type="AlphaFoldDB" id="A0A376D9A3"/>
<protein>
    <recommendedName>
        <fullName evidence="1">Integrase catalytic domain-containing protein</fullName>
    </recommendedName>
</protein>
<sequence>MAESINGLYKAEVIHRQSWKNWQEVELATLAWVDWYSNRRLLELLGHILPTEAENVYYASIGNDSYGSLSSQT</sequence>
<feature type="domain" description="Integrase catalytic" evidence="1">
    <location>
        <begin position="2"/>
        <end position="43"/>
    </location>
</feature>
<accession>A0A376D9A3</accession>
<proteinExistence type="predicted"/>
<dbReference type="Pfam" id="PF13683">
    <property type="entry name" value="rve_3"/>
    <property type="match status" value="1"/>
</dbReference>
<dbReference type="InterPro" id="IPR001584">
    <property type="entry name" value="Integrase_cat-core"/>
</dbReference>
<dbReference type="Proteomes" id="UP000255248">
    <property type="component" value="Unassembled WGS sequence"/>
</dbReference>
<dbReference type="EMBL" id="UFXZ01000001">
    <property type="protein sequence ID" value="STC83881.1"/>
    <property type="molecule type" value="Genomic_DNA"/>
</dbReference>
<dbReference type="GO" id="GO:0015074">
    <property type="term" value="P:DNA integration"/>
    <property type="evidence" value="ECO:0007669"/>
    <property type="project" value="InterPro"/>
</dbReference>
<reference evidence="2 3" key="1">
    <citation type="submission" date="2018-06" db="EMBL/GenBank/DDBJ databases">
        <authorList>
            <consortium name="Pathogen Informatics"/>
            <person name="Doyle S."/>
        </authorList>
    </citation>
    <scope>NUCLEOTIDE SEQUENCE [LARGE SCALE GENOMIC DNA]</scope>
    <source>
        <strain evidence="2 3">NCTC12121</strain>
    </source>
</reference>
<organism evidence="2 3">
    <name type="scientific">Edwardsiella hoshinae</name>
    <dbReference type="NCBI Taxonomy" id="93378"/>
    <lineage>
        <taxon>Bacteria</taxon>
        <taxon>Pseudomonadati</taxon>
        <taxon>Pseudomonadota</taxon>
        <taxon>Gammaproteobacteria</taxon>
        <taxon>Enterobacterales</taxon>
        <taxon>Hafniaceae</taxon>
        <taxon>Edwardsiella</taxon>
    </lineage>
</organism>
<evidence type="ECO:0000259" key="1">
    <source>
        <dbReference type="Pfam" id="PF13683"/>
    </source>
</evidence>
<evidence type="ECO:0000313" key="3">
    <source>
        <dbReference type="Proteomes" id="UP000255248"/>
    </source>
</evidence>